<evidence type="ECO:0000259" key="1">
    <source>
        <dbReference type="Pfam" id="PF09268"/>
    </source>
</evidence>
<dbReference type="GO" id="GO:0009506">
    <property type="term" value="C:plasmodesma"/>
    <property type="evidence" value="ECO:0007669"/>
    <property type="project" value="TreeGrafter"/>
</dbReference>
<dbReference type="EMBL" id="JADFTS010000004">
    <property type="protein sequence ID" value="KAF9611321.1"/>
    <property type="molecule type" value="Genomic_DNA"/>
</dbReference>
<name>A0A835M5C8_9MAGN</name>
<protein>
    <recommendedName>
        <fullName evidence="1">Clathrin heavy chain linker core motif domain-containing protein</fullName>
    </recommendedName>
</protein>
<dbReference type="InterPro" id="IPR016025">
    <property type="entry name" value="Clathrin_H-chain_N"/>
</dbReference>
<dbReference type="GO" id="GO:0009507">
    <property type="term" value="C:chloroplast"/>
    <property type="evidence" value="ECO:0007669"/>
    <property type="project" value="TreeGrafter"/>
</dbReference>
<dbReference type="SUPFAM" id="SSF50989">
    <property type="entry name" value="Clathrin heavy-chain terminal domain"/>
    <property type="match status" value="1"/>
</dbReference>
<dbReference type="Gene3D" id="1.25.40.30">
    <property type="match status" value="1"/>
</dbReference>
<organism evidence="2 3">
    <name type="scientific">Coptis chinensis</name>
    <dbReference type="NCBI Taxonomy" id="261450"/>
    <lineage>
        <taxon>Eukaryota</taxon>
        <taxon>Viridiplantae</taxon>
        <taxon>Streptophyta</taxon>
        <taxon>Embryophyta</taxon>
        <taxon>Tracheophyta</taxon>
        <taxon>Spermatophyta</taxon>
        <taxon>Magnoliopsida</taxon>
        <taxon>Ranunculales</taxon>
        <taxon>Ranunculaceae</taxon>
        <taxon>Coptidoideae</taxon>
        <taxon>Coptis</taxon>
    </lineage>
</organism>
<dbReference type="GO" id="GO:0006886">
    <property type="term" value="P:intracellular protein transport"/>
    <property type="evidence" value="ECO:0007669"/>
    <property type="project" value="InterPro"/>
</dbReference>
<dbReference type="GO" id="GO:0071439">
    <property type="term" value="C:clathrin complex"/>
    <property type="evidence" value="ECO:0007669"/>
    <property type="project" value="TreeGrafter"/>
</dbReference>
<keyword evidence="3" id="KW-1185">Reference proteome</keyword>
<dbReference type="PANTHER" id="PTHR10292:SF35">
    <property type="entry name" value="CLATHRIN HEAVY CHAIN"/>
    <property type="match status" value="1"/>
</dbReference>
<dbReference type="Pfam" id="PF09268">
    <property type="entry name" value="Clathrin-link"/>
    <property type="match status" value="1"/>
</dbReference>
<proteinExistence type="predicted"/>
<gene>
    <name evidence="2" type="ORF">IFM89_030110</name>
</gene>
<dbReference type="InterPro" id="IPR012331">
    <property type="entry name" value="Clathrin_H-chain_linker"/>
</dbReference>
<dbReference type="GO" id="GO:0030132">
    <property type="term" value="C:clathrin coat of coated pit"/>
    <property type="evidence" value="ECO:0007669"/>
    <property type="project" value="InterPro"/>
</dbReference>
<dbReference type="GO" id="GO:0006898">
    <property type="term" value="P:receptor-mediated endocytosis"/>
    <property type="evidence" value="ECO:0007669"/>
    <property type="project" value="TreeGrafter"/>
</dbReference>
<dbReference type="Proteomes" id="UP000631114">
    <property type="component" value="Unassembled WGS sequence"/>
</dbReference>
<feature type="domain" description="Clathrin heavy chain linker core motif" evidence="1">
    <location>
        <begin position="92"/>
        <end position="115"/>
    </location>
</feature>
<evidence type="ECO:0000313" key="2">
    <source>
        <dbReference type="EMBL" id="KAF9611321.1"/>
    </source>
</evidence>
<comment type="caution">
    <text evidence="2">The sequence shown here is derived from an EMBL/GenBank/DDBJ whole genome shotgun (WGS) entry which is preliminary data.</text>
</comment>
<dbReference type="InterPro" id="IPR016024">
    <property type="entry name" value="ARM-type_fold"/>
</dbReference>
<dbReference type="GO" id="GO:0032051">
    <property type="term" value="F:clathrin light chain binding"/>
    <property type="evidence" value="ECO:0007669"/>
    <property type="project" value="TreeGrafter"/>
</dbReference>
<dbReference type="Gene3D" id="2.130.10.110">
    <property type="entry name" value="Clathrin heavy-chain terminal domain"/>
    <property type="match status" value="1"/>
</dbReference>
<dbReference type="AlphaFoldDB" id="A0A835M5C8"/>
<dbReference type="InterPro" id="IPR015348">
    <property type="entry name" value="Clathrin_H-chain_linker_core"/>
</dbReference>
<reference evidence="2 3" key="1">
    <citation type="submission" date="2020-10" db="EMBL/GenBank/DDBJ databases">
        <title>The Coptis chinensis genome and diversification of protoberbering-type alkaloids.</title>
        <authorList>
            <person name="Wang B."/>
            <person name="Shu S."/>
            <person name="Song C."/>
            <person name="Liu Y."/>
        </authorList>
    </citation>
    <scope>NUCLEOTIDE SEQUENCE [LARGE SCALE GENOMIC DNA]</scope>
    <source>
        <strain evidence="2">HL-2020</strain>
        <tissue evidence="2">Leaf</tissue>
    </source>
</reference>
<sequence>KLAFTKKQADLLFPPYITDDFPVAIQISHKYGLIYVIMKLGLLCLCDLETATTVYRNRNSPDPIILTSEASSVGGFYAVNRRGQVLLATVNEATIVPFVIGQLNNLELAVNLAKRGNLAGAENIALPSMCIPSLLGINFLQSIPFQAGQTPPLLLYFATLLSIGKLNAFESLELSKIFVKQNKNLLESWLDEDKLECSEEQGNLVKPA</sequence>
<dbReference type="SUPFAM" id="SSF48371">
    <property type="entry name" value="ARM repeat"/>
    <property type="match status" value="1"/>
</dbReference>
<dbReference type="GO" id="GO:0030130">
    <property type="term" value="C:clathrin coat of trans-Golgi network vesicle"/>
    <property type="evidence" value="ECO:0007669"/>
    <property type="project" value="InterPro"/>
</dbReference>
<dbReference type="PANTHER" id="PTHR10292">
    <property type="entry name" value="CLATHRIN HEAVY CHAIN RELATED"/>
    <property type="match status" value="1"/>
</dbReference>
<accession>A0A835M5C8</accession>
<feature type="non-terminal residue" evidence="2">
    <location>
        <position position="1"/>
    </location>
</feature>
<dbReference type="OrthoDB" id="2113814at2759"/>
<dbReference type="GO" id="GO:0005198">
    <property type="term" value="F:structural molecule activity"/>
    <property type="evidence" value="ECO:0007669"/>
    <property type="project" value="InterPro"/>
</dbReference>
<evidence type="ECO:0000313" key="3">
    <source>
        <dbReference type="Proteomes" id="UP000631114"/>
    </source>
</evidence>